<dbReference type="RefSeq" id="WP_085805671.1">
    <property type="nucleotide sequence ID" value="NZ_FWFX01000006.1"/>
</dbReference>
<accession>A0A1X6Z8X2</accession>
<keyword evidence="2" id="KW-1185">Reference proteome</keyword>
<protein>
    <recommendedName>
        <fullName evidence="3">STAS/SEC14 domain-containing protein</fullName>
    </recommendedName>
</protein>
<sequence>MIKIETQVDGALLEVQMTGKIVSSDYEETLVPAIETALSYHDTIRMLVIAGDDFEGYDLSAAWADTKLGLSHWRGFDRVAVVTNKGWMRSSIRLFSPVFPCPVQVFALDTLEDARRWLRESLGTIHVIDLGGPAVQVSLIGDVDPEAYQRAEGDLDARIREREGFRLLLDLTEFTGWQGLSALRAHFALAREHAALPDRVAIVGNKGWQHLLQRVAGHFLNAESQFFDGVEMDAAKAWLKS</sequence>
<dbReference type="SUPFAM" id="SSF52091">
    <property type="entry name" value="SpoIIaa-like"/>
    <property type="match status" value="2"/>
</dbReference>
<gene>
    <name evidence="1" type="ORF">ROA7450_02141</name>
</gene>
<dbReference type="Proteomes" id="UP000193061">
    <property type="component" value="Unassembled WGS sequence"/>
</dbReference>
<organism evidence="1 2">
    <name type="scientific">Roseovarius albus</name>
    <dbReference type="NCBI Taxonomy" id="1247867"/>
    <lineage>
        <taxon>Bacteria</taxon>
        <taxon>Pseudomonadati</taxon>
        <taxon>Pseudomonadota</taxon>
        <taxon>Alphaproteobacteria</taxon>
        <taxon>Rhodobacterales</taxon>
        <taxon>Roseobacteraceae</taxon>
        <taxon>Roseovarius</taxon>
    </lineage>
</organism>
<dbReference type="InterPro" id="IPR036513">
    <property type="entry name" value="STAS_dom_sf"/>
</dbReference>
<dbReference type="OrthoDB" id="9811577at2"/>
<evidence type="ECO:0008006" key="3">
    <source>
        <dbReference type="Google" id="ProtNLM"/>
    </source>
</evidence>
<dbReference type="Pfam" id="PF11964">
    <property type="entry name" value="SpoIIAA-like"/>
    <property type="match status" value="2"/>
</dbReference>
<dbReference type="EMBL" id="FWFX01000006">
    <property type="protein sequence ID" value="SLN44271.1"/>
    <property type="molecule type" value="Genomic_DNA"/>
</dbReference>
<name>A0A1X6Z8X2_9RHOB</name>
<reference evidence="1 2" key="1">
    <citation type="submission" date="2017-03" db="EMBL/GenBank/DDBJ databases">
        <authorList>
            <person name="Afonso C.L."/>
            <person name="Miller P.J."/>
            <person name="Scott M.A."/>
            <person name="Spackman E."/>
            <person name="Goraichik I."/>
            <person name="Dimitrov K.M."/>
            <person name="Suarez D.L."/>
            <person name="Swayne D.E."/>
        </authorList>
    </citation>
    <scope>NUCLEOTIDE SEQUENCE [LARGE SCALE GENOMIC DNA]</scope>
    <source>
        <strain evidence="1 2">CECT 7450</strain>
    </source>
</reference>
<evidence type="ECO:0000313" key="2">
    <source>
        <dbReference type="Proteomes" id="UP000193061"/>
    </source>
</evidence>
<dbReference type="Gene3D" id="3.40.50.10600">
    <property type="entry name" value="SpoIIaa-like domains"/>
    <property type="match status" value="2"/>
</dbReference>
<proteinExistence type="predicted"/>
<dbReference type="AlphaFoldDB" id="A0A1X6Z8X2"/>
<evidence type="ECO:0000313" key="1">
    <source>
        <dbReference type="EMBL" id="SLN44271.1"/>
    </source>
</evidence>
<dbReference type="InterPro" id="IPR021866">
    <property type="entry name" value="SpoIIAA-like"/>
</dbReference>
<dbReference type="InterPro" id="IPR038396">
    <property type="entry name" value="SpoIIAA-like_sf"/>
</dbReference>